<dbReference type="SMART" id="SM00355">
    <property type="entry name" value="ZnF_C2H2"/>
    <property type="match status" value="2"/>
</dbReference>
<keyword evidence="4" id="KW-1185">Reference proteome</keyword>
<evidence type="ECO:0000313" key="4">
    <source>
        <dbReference type="Proteomes" id="UP000025227"/>
    </source>
</evidence>
<keyword evidence="1" id="KW-0479">Metal-binding</keyword>
<dbReference type="InterPro" id="IPR013087">
    <property type="entry name" value="Znf_C2H2_type"/>
</dbReference>
<dbReference type="Gene3D" id="3.30.160.60">
    <property type="entry name" value="Classic Zinc Finger"/>
    <property type="match status" value="1"/>
</dbReference>
<accession>A0A7I4YWR9</accession>
<dbReference type="InterPro" id="IPR036236">
    <property type="entry name" value="Znf_C2H2_sf"/>
</dbReference>
<reference evidence="5" key="1">
    <citation type="submission" date="2020-12" db="UniProtKB">
        <authorList>
            <consortium name="WormBaseParasite"/>
        </authorList>
    </citation>
    <scope>IDENTIFICATION</scope>
    <source>
        <strain evidence="5">MHco3</strain>
    </source>
</reference>
<dbReference type="AlphaFoldDB" id="A0A7I4YWR9"/>
<keyword evidence="1" id="KW-0863">Zinc-finger</keyword>
<evidence type="ECO:0000259" key="3">
    <source>
        <dbReference type="PROSITE" id="PS50157"/>
    </source>
</evidence>
<dbReference type="GO" id="GO:0008270">
    <property type="term" value="F:zinc ion binding"/>
    <property type="evidence" value="ECO:0007669"/>
    <property type="project" value="UniProtKB-KW"/>
</dbReference>
<evidence type="ECO:0000313" key="5">
    <source>
        <dbReference type="WBParaSite" id="HCON_00155020-00001"/>
    </source>
</evidence>
<protein>
    <submittedName>
        <fullName evidence="5">C2H2-type domain-containing protein</fullName>
    </submittedName>
</protein>
<dbReference type="WBParaSite" id="HCON_00155020-00001">
    <property type="protein sequence ID" value="HCON_00155020-00001"/>
    <property type="gene ID" value="HCON_00155020"/>
</dbReference>
<evidence type="ECO:0000256" key="1">
    <source>
        <dbReference type="PROSITE-ProRule" id="PRU00042"/>
    </source>
</evidence>
<dbReference type="SUPFAM" id="SSF57667">
    <property type="entry name" value="beta-beta-alpha zinc fingers"/>
    <property type="match status" value="1"/>
</dbReference>
<dbReference type="PROSITE" id="PS50157">
    <property type="entry name" value="ZINC_FINGER_C2H2_2"/>
    <property type="match status" value="1"/>
</dbReference>
<dbReference type="OrthoDB" id="5859896at2759"/>
<name>A0A7I4YWR9_HAECO</name>
<keyword evidence="1" id="KW-0862">Zinc</keyword>
<feature type="domain" description="C2H2-type" evidence="3">
    <location>
        <begin position="129"/>
        <end position="157"/>
    </location>
</feature>
<proteinExistence type="predicted"/>
<sequence>MVPPQLNHKYAIVKLYPGLDETIFGKLLKPADALEDPPTPPSSADERAVREWMALIEFIETNVNVDLDAKSLEPSSNDASVQTSESETASSKMEDGAPKVITCMLCQEEVPRDKKSLKLHVQTHSGKRYGCSRCKYHTDRKFDFTRHIRRRHEGKPDPYDGGSRPHWMSLLRSCFPNYTEVMRFRRPRRSKSSRERQSGDCAKQQSSGSPFPDQPSAHDVAPIVC</sequence>
<organism evidence="4 5">
    <name type="scientific">Haemonchus contortus</name>
    <name type="common">Barber pole worm</name>
    <dbReference type="NCBI Taxonomy" id="6289"/>
    <lineage>
        <taxon>Eukaryota</taxon>
        <taxon>Metazoa</taxon>
        <taxon>Ecdysozoa</taxon>
        <taxon>Nematoda</taxon>
        <taxon>Chromadorea</taxon>
        <taxon>Rhabditida</taxon>
        <taxon>Rhabditina</taxon>
        <taxon>Rhabditomorpha</taxon>
        <taxon>Strongyloidea</taxon>
        <taxon>Trichostrongylidae</taxon>
        <taxon>Haemonchus</taxon>
    </lineage>
</organism>
<feature type="region of interest" description="Disordered" evidence="2">
    <location>
        <begin position="70"/>
        <end position="94"/>
    </location>
</feature>
<evidence type="ECO:0000256" key="2">
    <source>
        <dbReference type="SAM" id="MobiDB-lite"/>
    </source>
</evidence>
<feature type="region of interest" description="Disordered" evidence="2">
    <location>
        <begin position="185"/>
        <end position="225"/>
    </location>
</feature>
<dbReference type="Proteomes" id="UP000025227">
    <property type="component" value="Unplaced"/>
</dbReference>
<feature type="compositionally biased region" description="Polar residues" evidence="2">
    <location>
        <begin position="73"/>
        <end position="91"/>
    </location>
</feature>